<evidence type="ECO:0000313" key="9">
    <source>
        <dbReference type="Proteomes" id="UP000023152"/>
    </source>
</evidence>
<evidence type="ECO:0000256" key="1">
    <source>
        <dbReference type="ARBA" id="ARBA00022741"/>
    </source>
</evidence>
<dbReference type="InterPro" id="IPR050108">
    <property type="entry name" value="CDK"/>
</dbReference>
<evidence type="ECO:0000259" key="7">
    <source>
        <dbReference type="PROSITE" id="PS50011"/>
    </source>
</evidence>
<sequence>MKKNSCQTFFELQKICNHQEGMAGRYQKIEKLGEGTCGNTFKARDKENGSMVALKRFRTEEEEGVPSTAIHEISLLKELQHDNIIKLLNVFMGKSKLMVIYELLDQNLNWYMDSHNNKGLSIAQCKCKLLKYIVCLNVYWLKSFLYQLCDGVQYCHGKNIFHRDLKPQNLRISKEGKLKICKFTSARILGVPVQNLEKQMMTLWYRAPDVLAGSKHYDLSADMWSVGCIFAEMLIGKALFPGISEKNQLIRIFQLLGTPKAESWFDMDNQLQQAGIDVPKFEAQALEKKFPMLDKNGINLLQACLEYNPKQRISAKEVMNHPFLKKSEEDLVKEKPTL</sequence>
<dbReference type="SMART" id="SM00220">
    <property type="entry name" value="S_TKc"/>
    <property type="match status" value="1"/>
</dbReference>
<protein>
    <recommendedName>
        <fullName evidence="4">Cyclin-dependent kinase 2 homolog</fullName>
    </recommendedName>
    <alternativeName>
        <fullName evidence="5">Cell division control protein 2 homolog</fullName>
    </alternativeName>
    <alternativeName>
        <fullName evidence="6">cdc2-related kinase 2</fullName>
    </alternativeName>
</protein>
<keyword evidence="2" id="KW-0067">ATP-binding</keyword>
<organism evidence="8 9">
    <name type="scientific">Reticulomyxa filosa</name>
    <dbReference type="NCBI Taxonomy" id="46433"/>
    <lineage>
        <taxon>Eukaryota</taxon>
        <taxon>Sar</taxon>
        <taxon>Rhizaria</taxon>
        <taxon>Retaria</taxon>
        <taxon>Foraminifera</taxon>
        <taxon>Monothalamids</taxon>
        <taxon>Reticulomyxidae</taxon>
        <taxon>Reticulomyxa</taxon>
    </lineage>
</organism>
<feature type="domain" description="Protein kinase" evidence="7">
    <location>
        <begin position="26"/>
        <end position="324"/>
    </location>
</feature>
<dbReference type="InterPro" id="IPR011009">
    <property type="entry name" value="Kinase-like_dom_sf"/>
</dbReference>
<gene>
    <name evidence="8" type="ORF">RFI_17195</name>
</gene>
<dbReference type="InterPro" id="IPR000719">
    <property type="entry name" value="Prot_kinase_dom"/>
</dbReference>
<dbReference type="GO" id="GO:0004674">
    <property type="term" value="F:protein serine/threonine kinase activity"/>
    <property type="evidence" value="ECO:0007669"/>
    <property type="project" value="TreeGrafter"/>
</dbReference>
<keyword evidence="1" id="KW-0547">Nucleotide-binding</keyword>
<evidence type="ECO:0000256" key="3">
    <source>
        <dbReference type="ARBA" id="ARBA00038543"/>
    </source>
</evidence>
<dbReference type="GO" id="GO:0005524">
    <property type="term" value="F:ATP binding"/>
    <property type="evidence" value="ECO:0007669"/>
    <property type="project" value="UniProtKB-KW"/>
</dbReference>
<evidence type="ECO:0000313" key="8">
    <source>
        <dbReference type="EMBL" id="ETO20021.1"/>
    </source>
</evidence>
<evidence type="ECO:0000256" key="5">
    <source>
        <dbReference type="ARBA" id="ARBA00041902"/>
    </source>
</evidence>
<dbReference type="FunFam" id="3.30.200.20:FF:000927">
    <property type="entry name" value="Cyclin-dependent kinase 2"/>
    <property type="match status" value="1"/>
</dbReference>
<dbReference type="FunFam" id="1.10.510.10:FF:000611">
    <property type="entry name" value="CMGC family protein kinase"/>
    <property type="match status" value="1"/>
</dbReference>
<dbReference type="Gene3D" id="1.10.510.10">
    <property type="entry name" value="Transferase(Phosphotransferase) domain 1"/>
    <property type="match status" value="1"/>
</dbReference>
<evidence type="ECO:0000256" key="6">
    <source>
        <dbReference type="ARBA" id="ARBA00042858"/>
    </source>
</evidence>
<evidence type="ECO:0000256" key="2">
    <source>
        <dbReference type="ARBA" id="ARBA00022840"/>
    </source>
</evidence>
<dbReference type="Proteomes" id="UP000023152">
    <property type="component" value="Unassembled WGS sequence"/>
</dbReference>
<name>X6N1T1_RETFI</name>
<dbReference type="Gene3D" id="3.30.200.20">
    <property type="entry name" value="Phosphorylase Kinase, domain 1"/>
    <property type="match status" value="1"/>
</dbReference>
<dbReference type="GO" id="GO:0005634">
    <property type="term" value="C:nucleus"/>
    <property type="evidence" value="ECO:0007669"/>
    <property type="project" value="TreeGrafter"/>
</dbReference>
<dbReference type="OrthoDB" id="1732493at2759"/>
<dbReference type="SUPFAM" id="SSF56112">
    <property type="entry name" value="Protein kinase-like (PK-like)"/>
    <property type="match status" value="1"/>
</dbReference>
<comment type="subunit">
    <text evidence="3">May form a complex composed of at least the catalytic subunit CRK2 and a cyclin.</text>
</comment>
<comment type="caution">
    <text evidence="8">The sequence shown here is derived from an EMBL/GenBank/DDBJ whole genome shotgun (WGS) entry which is preliminary data.</text>
</comment>
<evidence type="ECO:0000256" key="4">
    <source>
        <dbReference type="ARBA" id="ARBA00039612"/>
    </source>
</evidence>
<dbReference type="PANTHER" id="PTHR24056">
    <property type="entry name" value="CELL DIVISION PROTEIN KINASE"/>
    <property type="match status" value="1"/>
</dbReference>
<keyword evidence="9" id="KW-1185">Reference proteome</keyword>
<accession>X6N1T1</accession>
<dbReference type="Pfam" id="PF00069">
    <property type="entry name" value="Pkinase"/>
    <property type="match status" value="1"/>
</dbReference>
<reference evidence="8 9" key="1">
    <citation type="journal article" date="2013" name="Curr. Biol.">
        <title>The Genome of the Foraminiferan Reticulomyxa filosa.</title>
        <authorList>
            <person name="Glockner G."/>
            <person name="Hulsmann N."/>
            <person name="Schleicher M."/>
            <person name="Noegel A.A."/>
            <person name="Eichinger L."/>
            <person name="Gallinger C."/>
            <person name="Pawlowski J."/>
            <person name="Sierra R."/>
            <person name="Euteneuer U."/>
            <person name="Pillet L."/>
            <person name="Moustafa A."/>
            <person name="Platzer M."/>
            <person name="Groth M."/>
            <person name="Szafranski K."/>
            <person name="Schliwa M."/>
        </authorList>
    </citation>
    <scope>NUCLEOTIDE SEQUENCE [LARGE SCALE GENOMIC DNA]</scope>
</reference>
<dbReference type="PROSITE" id="PS50011">
    <property type="entry name" value="PROTEIN_KINASE_DOM"/>
    <property type="match status" value="1"/>
</dbReference>
<dbReference type="AlphaFoldDB" id="X6N1T1"/>
<dbReference type="EMBL" id="ASPP01013030">
    <property type="protein sequence ID" value="ETO20021.1"/>
    <property type="molecule type" value="Genomic_DNA"/>
</dbReference>
<proteinExistence type="predicted"/>
<dbReference type="CDD" id="cd07829">
    <property type="entry name" value="STKc_CDK_like"/>
    <property type="match status" value="1"/>
</dbReference>